<gene>
    <name evidence="9" type="ORF">E3J68_02180</name>
</gene>
<comment type="subcellular location">
    <subcellularLocation>
        <location evidence="1 7">Cell membrane</location>
        <topology evidence="1 7">Multi-pass membrane protein</topology>
    </subcellularLocation>
</comment>
<evidence type="ECO:0000313" key="10">
    <source>
        <dbReference type="Proteomes" id="UP000316517"/>
    </source>
</evidence>
<feature type="transmembrane region" description="Helical" evidence="7">
    <location>
        <begin position="112"/>
        <end position="133"/>
    </location>
</feature>
<evidence type="ECO:0000259" key="8">
    <source>
        <dbReference type="PROSITE" id="PS50928"/>
    </source>
</evidence>
<evidence type="ECO:0000256" key="5">
    <source>
        <dbReference type="ARBA" id="ARBA00022989"/>
    </source>
</evidence>
<feature type="transmembrane region" description="Helical" evidence="7">
    <location>
        <begin position="244"/>
        <end position="266"/>
    </location>
</feature>
<evidence type="ECO:0000256" key="6">
    <source>
        <dbReference type="ARBA" id="ARBA00023136"/>
    </source>
</evidence>
<comment type="similarity">
    <text evidence="7">Belongs to the binding-protein-dependent transport system permease family.</text>
</comment>
<dbReference type="InterPro" id="IPR000515">
    <property type="entry name" value="MetI-like"/>
</dbReference>
<keyword evidence="3" id="KW-1003">Cell membrane</keyword>
<reference evidence="9 10" key="1">
    <citation type="submission" date="2019-03" db="EMBL/GenBank/DDBJ databases">
        <title>Metabolic potential of uncultured bacteria and archaea associated with petroleum seepage in deep-sea sediments.</title>
        <authorList>
            <person name="Dong X."/>
            <person name="Hubert C."/>
        </authorList>
    </citation>
    <scope>NUCLEOTIDE SEQUENCE [LARGE SCALE GENOMIC DNA]</scope>
    <source>
        <strain evidence="9">E44_bin3</strain>
    </source>
</reference>
<organism evidence="9 10">
    <name type="scientific">Aerophobetes bacterium</name>
    <dbReference type="NCBI Taxonomy" id="2030807"/>
    <lineage>
        <taxon>Bacteria</taxon>
        <taxon>Candidatus Aerophobota</taxon>
    </lineage>
</organism>
<dbReference type="InterPro" id="IPR050901">
    <property type="entry name" value="BP-dep_ABC_trans_perm"/>
</dbReference>
<name>A0A523TGU6_UNCAE</name>
<comment type="caution">
    <text evidence="9">The sequence shown here is derived from an EMBL/GenBank/DDBJ whole genome shotgun (WGS) entry which is preliminary data.</text>
</comment>
<dbReference type="Pfam" id="PF00528">
    <property type="entry name" value="BPD_transp_1"/>
    <property type="match status" value="1"/>
</dbReference>
<dbReference type="Proteomes" id="UP000316517">
    <property type="component" value="Unassembled WGS sequence"/>
</dbReference>
<feature type="transmembrane region" description="Helical" evidence="7">
    <location>
        <begin position="192"/>
        <end position="213"/>
    </location>
</feature>
<dbReference type="AlphaFoldDB" id="A0A523TGU6"/>
<evidence type="ECO:0000256" key="1">
    <source>
        <dbReference type="ARBA" id="ARBA00004651"/>
    </source>
</evidence>
<evidence type="ECO:0000313" key="9">
    <source>
        <dbReference type="EMBL" id="TET29139.1"/>
    </source>
</evidence>
<keyword evidence="4 7" id="KW-0812">Transmembrane</keyword>
<evidence type="ECO:0000256" key="2">
    <source>
        <dbReference type="ARBA" id="ARBA00022448"/>
    </source>
</evidence>
<dbReference type="PANTHER" id="PTHR32243">
    <property type="entry name" value="MALTOSE TRANSPORT SYSTEM PERMEASE-RELATED"/>
    <property type="match status" value="1"/>
</dbReference>
<dbReference type="GO" id="GO:0005886">
    <property type="term" value="C:plasma membrane"/>
    <property type="evidence" value="ECO:0007669"/>
    <property type="project" value="UniProtKB-SubCell"/>
</dbReference>
<dbReference type="EMBL" id="SOJT01000095">
    <property type="protein sequence ID" value="TET29139.1"/>
    <property type="molecule type" value="Genomic_DNA"/>
</dbReference>
<protein>
    <submittedName>
        <fullName evidence="9">Carbohydrate ABC transporter permease</fullName>
    </submittedName>
</protein>
<feature type="transmembrane region" description="Helical" evidence="7">
    <location>
        <begin position="145"/>
        <end position="163"/>
    </location>
</feature>
<feature type="transmembrane region" description="Helical" evidence="7">
    <location>
        <begin position="12"/>
        <end position="38"/>
    </location>
</feature>
<evidence type="ECO:0000256" key="3">
    <source>
        <dbReference type="ARBA" id="ARBA00022475"/>
    </source>
</evidence>
<sequence length="281" mass="31870">MKKTKVLTSRRQFIEIGLLSVAAFIVFLEVAPFLWIVLMSFKSRLDIFEIPPKLIFNPILDNYYNAFVEGPFSKYLINSLIIDSSSTALAILIGTLAAYAFSRFKIWGGKQIFFYILTTRMCPPVVVALPLFMIYSKLKLYDTHIGVILIHTIFNLALVIWLMRGFFDEIPQEIDQAAMIDGHSEWTIFRKFIFPLVLPGIVVSAMFCLVFSWNEFLFALILTQFDATTLPVGVPQLVTSRGTYWGQVAAVGVVITLPVLIFAVTFHRYLIRGLTFGAIKT</sequence>
<dbReference type="SUPFAM" id="SSF161098">
    <property type="entry name" value="MetI-like"/>
    <property type="match status" value="1"/>
</dbReference>
<evidence type="ECO:0000256" key="4">
    <source>
        <dbReference type="ARBA" id="ARBA00022692"/>
    </source>
</evidence>
<proteinExistence type="inferred from homology"/>
<dbReference type="GO" id="GO:0055085">
    <property type="term" value="P:transmembrane transport"/>
    <property type="evidence" value="ECO:0007669"/>
    <property type="project" value="InterPro"/>
</dbReference>
<dbReference type="PROSITE" id="PS50928">
    <property type="entry name" value="ABC_TM1"/>
    <property type="match status" value="1"/>
</dbReference>
<keyword evidence="6 7" id="KW-0472">Membrane</keyword>
<keyword evidence="2 7" id="KW-0813">Transport</keyword>
<dbReference type="PANTHER" id="PTHR32243:SF52">
    <property type="entry name" value="ABC TRANSPORTER PERMEASE PROTEIN"/>
    <property type="match status" value="1"/>
</dbReference>
<feature type="transmembrane region" description="Helical" evidence="7">
    <location>
        <begin position="75"/>
        <end position="100"/>
    </location>
</feature>
<evidence type="ECO:0000256" key="7">
    <source>
        <dbReference type="RuleBase" id="RU363032"/>
    </source>
</evidence>
<dbReference type="Gene3D" id="1.10.3720.10">
    <property type="entry name" value="MetI-like"/>
    <property type="match status" value="1"/>
</dbReference>
<feature type="domain" description="ABC transmembrane type-1" evidence="8">
    <location>
        <begin position="76"/>
        <end position="266"/>
    </location>
</feature>
<dbReference type="InterPro" id="IPR035906">
    <property type="entry name" value="MetI-like_sf"/>
</dbReference>
<dbReference type="CDD" id="cd06261">
    <property type="entry name" value="TM_PBP2"/>
    <property type="match status" value="1"/>
</dbReference>
<accession>A0A523TGU6</accession>
<keyword evidence="5 7" id="KW-1133">Transmembrane helix</keyword>